<feature type="compositionally biased region" description="Polar residues" evidence="1">
    <location>
        <begin position="240"/>
        <end position="260"/>
    </location>
</feature>
<feature type="region of interest" description="Disordered" evidence="1">
    <location>
        <begin position="234"/>
        <end position="319"/>
    </location>
</feature>
<protein>
    <submittedName>
        <fullName evidence="2">Uncharacterized protein</fullName>
    </submittedName>
</protein>
<comment type="caution">
    <text evidence="2">The sequence shown here is derived from an EMBL/GenBank/DDBJ whole genome shotgun (WGS) entry which is preliminary data.</text>
</comment>
<gene>
    <name evidence="2" type="ORF">DPMN_150022</name>
</gene>
<reference evidence="2" key="2">
    <citation type="submission" date="2020-11" db="EMBL/GenBank/DDBJ databases">
        <authorList>
            <person name="McCartney M.A."/>
            <person name="Auch B."/>
            <person name="Kono T."/>
            <person name="Mallez S."/>
            <person name="Becker A."/>
            <person name="Gohl D.M."/>
            <person name="Silverstein K.A.T."/>
            <person name="Koren S."/>
            <person name="Bechman K.B."/>
            <person name="Herman A."/>
            <person name="Abrahante J.E."/>
            <person name="Garbe J."/>
        </authorList>
    </citation>
    <scope>NUCLEOTIDE SEQUENCE</scope>
    <source>
        <strain evidence="2">Duluth1</strain>
        <tissue evidence="2">Whole animal</tissue>
    </source>
</reference>
<feature type="compositionally biased region" description="Polar residues" evidence="1">
    <location>
        <begin position="1"/>
        <end position="25"/>
    </location>
</feature>
<dbReference type="AlphaFoldDB" id="A0A9D4FEX4"/>
<dbReference type="EMBL" id="JAIWYP010000007">
    <property type="protein sequence ID" value="KAH3796454.1"/>
    <property type="molecule type" value="Genomic_DNA"/>
</dbReference>
<keyword evidence="3" id="KW-1185">Reference proteome</keyword>
<name>A0A9D4FEX4_DREPO</name>
<organism evidence="2 3">
    <name type="scientific">Dreissena polymorpha</name>
    <name type="common">Zebra mussel</name>
    <name type="synonym">Mytilus polymorpha</name>
    <dbReference type="NCBI Taxonomy" id="45954"/>
    <lineage>
        <taxon>Eukaryota</taxon>
        <taxon>Metazoa</taxon>
        <taxon>Spiralia</taxon>
        <taxon>Lophotrochozoa</taxon>
        <taxon>Mollusca</taxon>
        <taxon>Bivalvia</taxon>
        <taxon>Autobranchia</taxon>
        <taxon>Heteroconchia</taxon>
        <taxon>Euheterodonta</taxon>
        <taxon>Imparidentia</taxon>
        <taxon>Neoheterodontei</taxon>
        <taxon>Myida</taxon>
        <taxon>Dreissenoidea</taxon>
        <taxon>Dreissenidae</taxon>
        <taxon>Dreissena</taxon>
    </lineage>
</organism>
<sequence>MVATSCSPSKRHATNGNIPHSSPRSDPNMAADVHTVKPKKRLSEPLQANDLRLKINMRKRKMKSLDEESSEPLVKKKRRVGSKDRKSVQENVPIRNHTQKSVNGIIGTPKQLFGVTESPKNKYMELKQLNSNYSENMIPNCRGENYCDSEDGEVTFKVNDKIAHKESKMDKHRSELLDQNLNKISCIIQPEDIPVHIQQLYDSKLKNTSPESSPFKGKLSAFAISVMKGRENLERRKSLESASATIRSSPRANRTNNQRPNYCERKKHKRLSLNVESENPSSRSVSGRKDGNKSGKRKRTLTLESPLPKKEASDVPLNKSNKSKLRNVDQVKFRKHIGHEKKKNKVKKYKLSLDSIDKGSLIEDLQHRMNGAQKRKSLPSVISSGTKLLAQGQSSPSRSSRAAQHYRVDQVSGKIQMSRALATL</sequence>
<reference evidence="2" key="1">
    <citation type="journal article" date="2019" name="bioRxiv">
        <title>The Genome of the Zebra Mussel, Dreissena polymorpha: A Resource for Invasive Species Research.</title>
        <authorList>
            <person name="McCartney M.A."/>
            <person name="Auch B."/>
            <person name="Kono T."/>
            <person name="Mallez S."/>
            <person name="Zhang Y."/>
            <person name="Obille A."/>
            <person name="Becker A."/>
            <person name="Abrahante J.E."/>
            <person name="Garbe J."/>
            <person name="Badalamenti J.P."/>
            <person name="Herman A."/>
            <person name="Mangelson H."/>
            <person name="Liachko I."/>
            <person name="Sullivan S."/>
            <person name="Sone E.D."/>
            <person name="Koren S."/>
            <person name="Silverstein K.A.T."/>
            <person name="Beckman K.B."/>
            <person name="Gohl D.M."/>
        </authorList>
    </citation>
    <scope>NUCLEOTIDE SEQUENCE</scope>
    <source>
        <strain evidence="2">Duluth1</strain>
        <tissue evidence="2">Whole animal</tissue>
    </source>
</reference>
<feature type="region of interest" description="Disordered" evidence="1">
    <location>
        <begin position="1"/>
        <end position="89"/>
    </location>
</feature>
<evidence type="ECO:0000313" key="2">
    <source>
        <dbReference type="EMBL" id="KAH3796454.1"/>
    </source>
</evidence>
<feature type="compositionally biased region" description="Polar residues" evidence="1">
    <location>
        <begin position="274"/>
        <end position="285"/>
    </location>
</feature>
<evidence type="ECO:0000313" key="3">
    <source>
        <dbReference type="Proteomes" id="UP000828390"/>
    </source>
</evidence>
<dbReference type="Proteomes" id="UP000828390">
    <property type="component" value="Unassembled WGS sequence"/>
</dbReference>
<proteinExistence type="predicted"/>
<accession>A0A9D4FEX4</accession>
<evidence type="ECO:0000256" key="1">
    <source>
        <dbReference type="SAM" id="MobiDB-lite"/>
    </source>
</evidence>